<keyword evidence="13 18" id="KW-0520">NAD</keyword>
<feature type="transmembrane region" description="Helical" evidence="18">
    <location>
        <begin position="258"/>
        <end position="279"/>
    </location>
</feature>
<keyword evidence="12 18" id="KW-1133">Transmembrane helix</keyword>
<evidence type="ECO:0000256" key="12">
    <source>
        <dbReference type="ARBA" id="ARBA00022989"/>
    </source>
</evidence>
<evidence type="ECO:0000256" key="15">
    <source>
        <dbReference type="ARBA" id="ARBA00023128"/>
    </source>
</evidence>
<evidence type="ECO:0000256" key="9">
    <source>
        <dbReference type="ARBA" id="ARBA00022792"/>
    </source>
</evidence>
<evidence type="ECO:0000256" key="4">
    <source>
        <dbReference type="ARBA" id="ARBA00012944"/>
    </source>
</evidence>
<evidence type="ECO:0000256" key="8">
    <source>
        <dbReference type="ARBA" id="ARBA00022692"/>
    </source>
</evidence>
<keyword evidence="9 18" id="KW-0999">Mitochondrion inner membrane</keyword>
<dbReference type="GO" id="GO:0006120">
    <property type="term" value="P:mitochondrial electron transport, NADH to ubiquinone"/>
    <property type="evidence" value="ECO:0007669"/>
    <property type="project" value="InterPro"/>
</dbReference>
<reference evidence="20" key="1">
    <citation type="journal article" date="2010" name="Mitochondrial DNA">
        <title>The mitochondrial genome of Opilio parietinus (Arachnida: Opiliones).</title>
        <authorList>
            <person name="Podsiadlowski L."/>
            <person name="Fahrein K."/>
        </authorList>
    </citation>
    <scope>NUCLEOTIDE SEQUENCE</scope>
</reference>
<evidence type="ECO:0000256" key="16">
    <source>
        <dbReference type="ARBA" id="ARBA00023136"/>
    </source>
</evidence>
<protein>
    <recommendedName>
        <fullName evidence="5 18">NADH-ubiquinone oxidoreductase chain 2</fullName>
        <ecNumber evidence="4 18">7.1.1.2</ecNumber>
    </recommendedName>
</protein>
<evidence type="ECO:0000256" key="10">
    <source>
        <dbReference type="ARBA" id="ARBA00022967"/>
    </source>
</evidence>
<dbReference type="RefSeq" id="YP_004021838.1">
    <property type="nucleotide sequence ID" value="NC_014700.1"/>
</dbReference>
<keyword evidence="10 18" id="KW-1278">Translocase</keyword>
<dbReference type="EC" id="7.1.1.2" evidence="4 18"/>
<feature type="transmembrane region" description="Helical" evidence="18">
    <location>
        <begin position="299"/>
        <end position="318"/>
    </location>
</feature>
<dbReference type="PRINTS" id="PR01436">
    <property type="entry name" value="NADHDHGNASE2"/>
</dbReference>
<geneLocation type="mitochondrion" evidence="20"/>
<comment type="subcellular location">
    <subcellularLocation>
        <location evidence="2 18">Mitochondrion inner membrane</location>
        <topology evidence="2 18">Multi-pass membrane protein</topology>
    </subcellularLocation>
</comment>
<dbReference type="GO" id="GO:0008137">
    <property type="term" value="F:NADH dehydrogenase (ubiquinone) activity"/>
    <property type="evidence" value="ECO:0007669"/>
    <property type="project" value="UniProtKB-EC"/>
</dbReference>
<keyword evidence="6" id="KW-0813">Transport</keyword>
<keyword evidence="16 18" id="KW-0472">Membrane</keyword>
<feature type="transmembrane region" description="Helical" evidence="18">
    <location>
        <begin position="7"/>
        <end position="24"/>
    </location>
</feature>
<evidence type="ECO:0000259" key="19">
    <source>
        <dbReference type="Pfam" id="PF00361"/>
    </source>
</evidence>
<gene>
    <name evidence="20" type="primary">ND2</name>
</gene>
<feature type="transmembrane region" description="Helical" evidence="18">
    <location>
        <begin position="58"/>
        <end position="76"/>
    </location>
</feature>
<dbReference type="EMBL" id="HM367070">
    <property type="protein sequence ID" value="ADI92917.1"/>
    <property type="molecule type" value="Genomic_DNA"/>
</dbReference>
<evidence type="ECO:0000256" key="14">
    <source>
        <dbReference type="ARBA" id="ARBA00023075"/>
    </source>
</evidence>
<feature type="transmembrane region" description="Helical" evidence="18">
    <location>
        <begin position="138"/>
        <end position="159"/>
    </location>
</feature>
<organism evidence="20">
    <name type="scientific">Opilio parietinus</name>
    <dbReference type="NCBI Taxonomy" id="121214"/>
    <lineage>
        <taxon>Eukaryota</taxon>
        <taxon>Metazoa</taxon>
        <taxon>Ecdysozoa</taxon>
        <taxon>Arthropoda</taxon>
        <taxon>Chelicerata</taxon>
        <taxon>Arachnida</taxon>
        <taxon>Opiliones</taxon>
        <taxon>Palpatores</taxon>
        <taxon>Phalangioidea</taxon>
        <taxon>Phalangiidae</taxon>
        <taxon>Opilio</taxon>
    </lineage>
</organism>
<feature type="transmembrane region" description="Helical" evidence="18">
    <location>
        <begin position="227"/>
        <end position="246"/>
    </location>
</feature>
<evidence type="ECO:0000256" key="17">
    <source>
        <dbReference type="ARBA" id="ARBA00049551"/>
    </source>
</evidence>
<evidence type="ECO:0000256" key="2">
    <source>
        <dbReference type="ARBA" id="ARBA00004448"/>
    </source>
</evidence>
<dbReference type="AlphaFoldDB" id="E3UHH9"/>
<proteinExistence type="inferred from homology"/>
<dbReference type="GO" id="GO:0005743">
    <property type="term" value="C:mitochondrial inner membrane"/>
    <property type="evidence" value="ECO:0007669"/>
    <property type="project" value="UniProtKB-SubCell"/>
</dbReference>
<comment type="function">
    <text evidence="18">Core subunit of the mitochondrial membrane respiratory chain NADH dehydrogenase (Complex I) which catalyzes electron transfer from NADH through the respiratory chain, using ubiquinone as an electron acceptor. Essential for the catalytic activity and assembly of complex I.</text>
</comment>
<dbReference type="InterPro" id="IPR003917">
    <property type="entry name" value="NADH_UbQ_OxRdtase_chain2"/>
</dbReference>
<evidence type="ECO:0000256" key="6">
    <source>
        <dbReference type="ARBA" id="ARBA00022448"/>
    </source>
</evidence>
<evidence type="ECO:0000256" key="5">
    <source>
        <dbReference type="ARBA" id="ARBA00021008"/>
    </source>
</evidence>
<accession>E3UHH9</accession>
<keyword evidence="8 18" id="KW-0812">Transmembrane</keyword>
<evidence type="ECO:0000256" key="18">
    <source>
        <dbReference type="RuleBase" id="RU003403"/>
    </source>
</evidence>
<feature type="domain" description="NADH:quinone oxidoreductase/Mrp antiporter transmembrane" evidence="19">
    <location>
        <begin position="76"/>
        <end position="272"/>
    </location>
</feature>
<dbReference type="PANTHER" id="PTHR46552">
    <property type="entry name" value="NADH-UBIQUINONE OXIDOREDUCTASE CHAIN 2"/>
    <property type="match status" value="1"/>
</dbReference>
<feature type="transmembrane region" description="Helical" evidence="18">
    <location>
        <begin position="88"/>
        <end position="105"/>
    </location>
</feature>
<feature type="domain" description="NADH:quinone oxidoreductase/Mrp antiporter transmembrane" evidence="19">
    <location>
        <begin position="24"/>
        <end position="73"/>
    </location>
</feature>
<dbReference type="GeneID" id="9978575"/>
<evidence type="ECO:0000256" key="3">
    <source>
        <dbReference type="ARBA" id="ARBA00007012"/>
    </source>
</evidence>
<dbReference type="Pfam" id="PF00361">
    <property type="entry name" value="Proton_antipo_M"/>
    <property type="match status" value="2"/>
</dbReference>
<keyword evidence="14 18" id="KW-0830">Ubiquinone</keyword>
<evidence type="ECO:0000256" key="11">
    <source>
        <dbReference type="ARBA" id="ARBA00022982"/>
    </source>
</evidence>
<evidence type="ECO:0000256" key="1">
    <source>
        <dbReference type="ARBA" id="ARBA00003257"/>
    </source>
</evidence>
<feature type="transmembrane region" description="Helical" evidence="18">
    <location>
        <begin position="190"/>
        <end position="215"/>
    </location>
</feature>
<comment type="function">
    <text evidence="1">Core subunit of the mitochondrial membrane respiratory chain NADH dehydrogenase (Complex I) that is believed to belong to the minimal assembly required for catalysis. Complex I functions in the transfer of electrons from NADH to the respiratory chain. The immediate electron acceptor for the enzyme is believed to be ubiquinone.</text>
</comment>
<keyword evidence="7 18" id="KW-0679">Respiratory chain</keyword>
<keyword evidence="11 18" id="KW-0249">Electron transport</keyword>
<dbReference type="InterPro" id="IPR050175">
    <property type="entry name" value="Complex_I_Subunit_2"/>
</dbReference>
<keyword evidence="15 18" id="KW-0496">Mitochondrion</keyword>
<dbReference type="InterPro" id="IPR001750">
    <property type="entry name" value="ND/Mrp_TM"/>
</dbReference>
<evidence type="ECO:0000313" key="20">
    <source>
        <dbReference type="EMBL" id="ADI92917.1"/>
    </source>
</evidence>
<sequence length="319" mass="36225">MKLKPSSISFILMMMLGSIISLSANSWFPIWLGMEMNIIGFIPLMIDKKNIFSTEAALKYFIIQSISSSLLLLMSIQNNFYMLSSQFINLALITKLGAAPFHFWVPSVAKNLSWLNMGVLLTWQKLAPLVIINMNTTISLDMLLVILLSLMMGSLGGLYQTNMKMMMAFSSISHMGWIMGAMMGGMNLMLLYFLIYSFSLMMTLIMLATFGIYNINKSFLTSKKSKLLIYMNMLNLGGMPPLLGFFPKMFTLMMLIKMNFVLISFTMIISAIINLFFYLKLTYSALNMNHFTKKNSISIKYPPMMTYLVLGGVLTLMMY</sequence>
<evidence type="ECO:0000256" key="13">
    <source>
        <dbReference type="ARBA" id="ARBA00023027"/>
    </source>
</evidence>
<dbReference type="CTD" id="4536"/>
<comment type="similarity">
    <text evidence="3 18">Belongs to the complex I subunit 2 family.</text>
</comment>
<name>E3UHH9_9ARAC</name>
<comment type="catalytic activity">
    <reaction evidence="17 18">
        <text>a ubiquinone + NADH + 5 H(+)(in) = a ubiquinol + NAD(+) + 4 H(+)(out)</text>
        <dbReference type="Rhea" id="RHEA:29091"/>
        <dbReference type="Rhea" id="RHEA-COMP:9565"/>
        <dbReference type="Rhea" id="RHEA-COMP:9566"/>
        <dbReference type="ChEBI" id="CHEBI:15378"/>
        <dbReference type="ChEBI" id="CHEBI:16389"/>
        <dbReference type="ChEBI" id="CHEBI:17976"/>
        <dbReference type="ChEBI" id="CHEBI:57540"/>
        <dbReference type="ChEBI" id="CHEBI:57945"/>
        <dbReference type="EC" id="7.1.1.2"/>
    </reaction>
</comment>
<dbReference type="PANTHER" id="PTHR46552:SF1">
    <property type="entry name" value="NADH-UBIQUINONE OXIDOREDUCTASE CHAIN 2"/>
    <property type="match status" value="1"/>
</dbReference>
<evidence type="ECO:0000256" key="7">
    <source>
        <dbReference type="ARBA" id="ARBA00022660"/>
    </source>
</evidence>
<feature type="transmembrane region" description="Helical" evidence="18">
    <location>
        <begin position="166"/>
        <end position="184"/>
    </location>
</feature>